<feature type="coiled-coil region" evidence="1">
    <location>
        <begin position="22"/>
        <end position="63"/>
    </location>
</feature>
<proteinExistence type="predicted"/>
<dbReference type="EMBL" id="FONQ01000019">
    <property type="protein sequence ID" value="SFF39559.1"/>
    <property type="molecule type" value="Genomic_DNA"/>
</dbReference>
<evidence type="ECO:0000256" key="1">
    <source>
        <dbReference type="SAM" id="Coils"/>
    </source>
</evidence>
<evidence type="ECO:0000313" key="2">
    <source>
        <dbReference type="EMBL" id="SFF39559.1"/>
    </source>
</evidence>
<dbReference type="PROSITE" id="PS51257">
    <property type="entry name" value="PROKAR_LIPOPROTEIN"/>
    <property type="match status" value="1"/>
</dbReference>
<sequence length="153" mass="17685">MKKIIFTLAITTFLAGTVLVGCQNTSKKEEAAKDNVEEARDNLDDAKEELSDVRAAATEKEWNDFKESTDSTIKQNEIRIAEMKTKMKRTGKSIDEIYAKQIEELEQKNKNIKLKVQEYKNDTNSDWESFKEEYNRDMDELGTAMKNMTVDNK</sequence>
<keyword evidence="1" id="KW-0175">Coiled coil</keyword>
<keyword evidence="3" id="KW-1185">Reference proteome</keyword>
<name>A0A1I2IB23_9FLAO</name>
<accession>A0A1I2IB23</accession>
<dbReference type="Proteomes" id="UP000198596">
    <property type="component" value="Unassembled WGS sequence"/>
</dbReference>
<evidence type="ECO:0000313" key="3">
    <source>
        <dbReference type="Proteomes" id="UP000198596"/>
    </source>
</evidence>
<dbReference type="OrthoDB" id="1122839at2"/>
<protein>
    <submittedName>
        <fullName evidence="2">Uncharacterized protein</fullName>
    </submittedName>
</protein>
<organism evidence="2 3">
    <name type="scientific">Flavobacterium xueshanense</name>
    <dbReference type="NCBI Taxonomy" id="935223"/>
    <lineage>
        <taxon>Bacteria</taxon>
        <taxon>Pseudomonadati</taxon>
        <taxon>Bacteroidota</taxon>
        <taxon>Flavobacteriia</taxon>
        <taxon>Flavobacteriales</taxon>
        <taxon>Flavobacteriaceae</taxon>
        <taxon>Flavobacterium</taxon>
    </lineage>
</organism>
<dbReference type="AlphaFoldDB" id="A0A1I2IB23"/>
<gene>
    <name evidence="2" type="ORF">SAMN04488131_11928</name>
</gene>
<dbReference type="RefSeq" id="WP_143071103.1">
    <property type="nucleotide sequence ID" value="NZ_FONQ01000019.1"/>
</dbReference>
<feature type="coiled-coil region" evidence="1">
    <location>
        <begin position="95"/>
        <end position="122"/>
    </location>
</feature>
<dbReference type="STRING" id="935223.SAMN04488131_11928"/>
<reference evidence="3" key="1">
    <citation type="submission" date="2016-10" db="EMBL/GenBank/DDBJ databases">
        <authorList>
            <person name="Varghese N."/>
            <person name="Submissions S."/>
        </authorList>
    </citation>
    <scope>NUCLEOTIDE SEQUENCE [LARGE SCALE GENOMIC DNA]</scope>
    <source>
        <strain evidence="3">CGMCC 1.9227</strain>
    </source>
</reference>